<name>A0A9J5ZAY1_SOLCO</name>
<dbReference type="GO" id="GO:0005524">
    <property type="term" value="F:ATP binding"/>
    <property type="evidence" value="ECO:0007669"/>
    <property type="project" value="UniProtKB-UniRule"/>
</dbReference>
<accession>A0A9J5ZAY1</accession>
<keyword evidence="3" id="KW-0433">Leucine-rich repeat</keyword>
<evidence type="ECO:0000259" key="17">
    <source>
        <dbReference type="PROSITE" id="PS50011"/>
    </source>
</evidence>
<keyword evidence="7" id="KW-0677">Repeat</keyword>
<dbReference type="Gene3D" id="1.10.510.10">
    <property type="entry name" value="Transferase(Phosphotransferase) domain 1"/>
    <property type="match status" value="1"/>
</dbReference>
<evidence type="ECO:0000256" key="15">
    <source>
        <dbReference type="RuleBase" id="RU000304"/>
    </source>
</evidence>
<keyword evidence="19" id="KW-1185">Reference proteome</keyword>
<gene>
    <name evidence="18" type="ORF">H5410_021075</name>
</gene>
<proteinExistence type="inferred from homology"/>
<organism evidence="18 19">
    <name type="scientific">Solanum commersonii</name>
    <name type="common">Commerson's wild potato</name>
    <name type="synonym">Commerson's nightshade</name>
    <dbReference type="NCBI Taxonomy" id="4109"/>
    <lineage>
        <taxon>Eukaryota</taxon>
        <taxon>Viridiplantae</taxon>
        <taxon>Streptophyta</taxon>
        <taxon>Embryophyta</taxon>
        <taxon>Tracheophyta</taxon>
        <taxon>Spermatophyta</taxon>
        <taxon>Magnoliopsida</taxon>
        <taxon>eudicotyledons</taxon>
        <taxon>Gunneridae</taxon>
        <taxon>Pentapetalae</taxon>
        <taxon>asterids</taxon>
        <taxon>lamiids</taxon>
        <taxon>Solanales</taxon>
        <taxon>Solanaceae</taxon>
        <taxon>Solanoideae</taxon>
        <taxon>Solaneae</taxon>
        <taxon>Solanum</taxon>
    </lineage>
</organism>
<evidence type="ECO:0000256" key="14">
    <source>
        <dbReference type="PROSITE-ProRule" id="PRU10141"/>
    </source>
</evidence>
<evidence type="ECO:0000256" key="9">
    <source>
        <dbReference type="ARBA" id="ARBA00022777"/>
    </source>
</evidence>
<dbReference type="SUPFAM" id="SSF56112">
    <property type="entry name" value="Protein kinase-like (PK-like)"/>
    <property type="match status" value="1"/>
</dbReference>
<keyword evidence="12 16" id="KW-0472">Membrane</keyword>
<comment type="caution">
    <text evidence="18">The sequence shown here is derived from an EMBL/GenBank/DDBJ whole genome shotgun (WGS) entry which is preliminary data.</text>
</comment>
<feature type="transmembrane region" description="Helical" evidence="16">
    <location>
        <begin position="251"/>
        <end position="274"/>
    </location>
</feature>
<dbReference type="OrthoDB" id="1300984at2759"/>
<dbReference type="InterPro" id="IPR011009">
    <property type="entry name" value="Kinase-like_dom_sf"/>
</dbReference>
<comment type="similarity">
    <text evidence="2">Belongs to the RLP family.</text>
</comment>
<dbReference type="InterPro" id="IPR000719">
    <property type="entry name" value="Prot_kinase_dom"/>
</dbReference>
<dbReference type="Pfam" id="PF00069">
    <property type="entry name" value="Pkinase"/>
    <property type="match status" value="1"/>
</dbReference>
<dbReference type="InterPro" id="IPR051809">
    <property type="entry name" value="Plant_receptor-like_S/T_kinase"/>
</dbReference>
<protein>
    <recommendedName>
        <fullName evidence="17">Protein kinase domain-containing protein</fullName>
    </recommendedName>
</protein>
<dbReference type="GO" id="GO:0004674">
    <property type="term" value="F:protein serine/threonine kinase activity"/>
    <property type="evidence" value="ECO:0007669"/>
    <property type="project" value="UniProtKB-KW"/>
</dbReference>
<keyword evidence="6" id="KW-0732">Signal</keyword>
<keyword evidence="4" id="KW-0808">Transferase</keyword>
<sequence length="483" mass="52880">MALGLVGNNLIGSIPSDVGRLKQLQGLYLHNNKSQGHIAEEVCHLSNLVELTLDDNELTGLIPEYIGYLSMLQVISLSSNTLSSTFPLSLWKMSGLLIVDVSQNSIEGEVPSDIGGLKTIVELDLSCNHFSGMIPSQLGELQNLKSLDLSNNSFLDSIPLSFAKLISLEYLDLSLNALSGTIPKSLEKLLYLKAINVSFNNLEGEIPNGGVFENSTLQSFLGNRGLCGMHILEVPTCPINNPGKQLKSKELMLKVVTPVDISSFMILLLISIWIMKRKKKGNSKDVEKVLEIRTYQLISYHEIQRATNNFDGSNLIGEGSSGSVYKGTLSSGTAMAIKVLDLENEKVCKRAFVLQFMPNGSLENLLYKEEPNLNLLQRVIVMLDVAMAIEYLHHGNVTPIVHCDVKPANVLLDEDMVAHVGDFGISKILAISKSMAHTETLGSLGYIAPVSIVRLDFRTVGLHDPKASLVASRSWYIPHVITI</sequence>
<evidence type="ECO:0000256" key="5">
    <source>
        <dbReference type="ARBA" id="ARBA00022692"/>
    </source>
</evidence>
<keyword evidence="8 14" id="KW-0547">Nucleotide-binding</keyword>
<dbReference type="PROSITE" id="PS51450">
    <property type="entry name" value="LRR"/>
    <property type="match status" value="1"/>
</dbReference>
<dbReference type="InterPro" id="IPR017441">
    <property type="entry name" value="Protein_kinase_ATP_BS"/>
</dbReference>
<dbReference type="Proteomes" id="UP000824120">
    <property type="component" value="Chromosome 4"/>
</dbReference>
<evidence type="ECO:0000256" key="3">
    <source>
        <dbReference type="ARBA" id="ARBA00022614"/>
    </source>
</evidence>
<dbReference type="PROSITE" id="PS50011">
    <property type="entry name" value="PROTEIN_KINASE_DOM"/>
    <property type="match status" value="1"/>
</dbReference>
<dbReference type="PANTHER" id="PTHR27008">
    <property type="entry name" value="OS04G0122200 PROTEIN"/>
    <property type="match status" value="1"/>
</dbReference>
<dbReference type="InterPro" id="IPR001611">
    <property type="entry name" value="Leu-rich_rpt"/>
</dbReference>
<keyword evidence="11 16" id="KW-1133">Transmembrane helix</keyword>
<dbReference type="PANTHER" id="PTHR27008:SF564">
    <property type="entry name" value="SERINE-THREONINE_TYROSINE-PROTEIN KINASE CATALYTIC DOMAIN-CONTAINING PROTEIN"/>
    <property type="match status" value="1"/>
</dbReference>
<keyword evidence="13" id="KW-0325">Glycoprotein</keyword>
<dbReference type="InterPro" id="IPR032675">
    <property type="entry name" value="LRR_dom_sf"/>
</dbReference>
<dbReference type="Gene3D" id="3.80.10.10">
    <property type="entry name" value="Ribonuclease Inhibitor"/>
    <property type="match status" value="1"/>
</dbReference>
<feature type="domain" description="Protein kinase" evidence="17">
    <location>
        <begin position="272"/>
        <end position="483"/>
    </location>
</feature>
<keyword evidence="15" id="KW-0723">Serine/threonine-protein kinase</keyword>
<dbReference type="PROSITE" id="PS00107">
    <property type="entry name" value="PROTEIN_KINASE_ATP"/>
    <property type="match status" value="1"/>
</dbReference>
<evidence type="ECO:0000313" key="18">
    <source>
        <dbReference type="EMBL" id="KAG5609794.1"/>
    </source>
</evidence>
<evidence type="ECO:0000313" key="19">
    <source>
        <dbReference type="Proteomes" id="UP000824120"/>
    </source>
</evidence>
<evidence type="ECO:0000256" key="12">
    <source>
        <dbReference type="ARBA" id="ARBA00023136"/>
    </source>
</evidence>
<keyword evidence="5 16" id="KW-0812">Transmembrane</keyword>
<dbReference type="EMBL" id="JACXVP010000004">
    <property type="protein sequence ID" value="KAG5609794.1"/>
    <property type="molecule type" value="Genomic_DNA"/>
</dbReference>
<dbReference type="Pfam" id="PF13855">
    <property type="entry name" value="LRR_8"/>
    <property type="match status" value="2"/>
</dbReference>
<evidence type="ECO:0000256" key="8">
    <source>
        <dbReference type="ARBA" id="ARBA00022741"/>
    </source>
</evidence>
<reference evidence="18 19" key="1">
    <citation type="submission" date="2020-09" db="EMBL/GenBank/DDBJ databases">
        <title>De no assembly of potato wild relative species, Solanum commersonii.</title>
        <authorList>
            <person name="Cho K."/>
        </authorList>
    </citation>
    <scope>NUCLEOTIDE SEQUENCE [LARGE SCALE GENOMIC DNA]</scope>
    <source>
        <strain evidence="18">LZ3.2</strain>
        <tissue evidence="18">Leaf</tissue>
    </source>
</reference>
<dbReference type="Gene3D" id="3.30.200.20">
    <property type="entry name" value="Phosphorylase Kinase, domain 1"/>
    <property type="match status" value="1"/>
</dbReference>
<dbReference type="FunFam" id="3.80.10.10:FF:000041">
    <property type="entry name" value="LRR receptor-like serine/threonine-protein kinase ERECTA"/>
    <property type="match status" value="1"/>
</dbReference>
<evidence type="ECO:0000256" key="2">
    <source>
        <dbReference type="ARBA" id="ARBA00009592"/>
    </source>
</evidence>
<feature type="binding site" evidence="14">
    <location>
        <position position="338"/>
    </location>
    <ligand>
        <name>ATP</name>
        <dbReference type="ChEBI" id="CHEBI:30616"/>
    </ligand>
</feature>
<comment type="subcellular location">
    <subcellularLocation>
        <location evidence="1">Membrane</location>
        <topology evidence="1">Single-pass membrane protein</topology>
    </subcellularLocation>
</comment>
<dbReference type="SUPFAM" id="SSF52058">
    <property type="entry name" value="L domain-like"/>
    <property type="match status" value="1"/>
</dbReference>
<evidence type="ECO:0000256" key="1">
    <source>
        <dbReference type="ARBA" id="ARBA00004167"/>
    </source>
</evidence>
<dbReference type="SMART" id="SM00220">
    <property type="entry name" value="S_TKc"/>
    <property type="match status" value="1"/>
</dbReference>
<evidence type="ECO:0000256" key="13">
    <source>
        <dbReference type="ARBA" id="ARBA00023180"/>
    </source>
</evidence>
<dbReference type="InterPro" id="IPR008271">
    <property type="entry name" value="Ser/Thr_kinase_AS"/>
</dbReference>
<comment type="similarity">
    <text evidence="15">Belongs to the protein kinase superfamily.</text>
</comment>
<dbReference type="FunFam" id="3.80.10.10:FF:000111">
    <property type="entry name" value="LRR receptor-like serine/threonine-protein kinase ERECTA"/>
    <property type="match status" value="1"/>
</dbReference>
<evidence type="ECO:0000256" key="6">
    <source>
        <dbReference type="ARBA" id="ARBA00022729"/>
    </source>
</evidence>
<evidence type="ECO:0000256" key="4">
    <source>
        <dbReference type="ARBA" id="ARBA00022679"/>
    </source>
</evidence>
<evidence type="ECO:0000256" key="16">
    <source>
        <dbReference type="SAM" id="Phobius"/>
    </source>
</evidence>
<evidence type="ECO:0000256" key="10">
    <source>
        <dbReference type="ARBA" id="ARBA00022840"/>
    </source>
</evidence>
<keyword evidence="9" id="KW-0418">Kinase</keyword>
<evidence type="ECO:0000256" key="7">
    <source>
        <dbReference type="ARBA" id="ARBA00022737"/>
    </source>
</evidence>
<dbReference type="GO" id="GO:0016020">
    <property type="term" value="C:membrane"/>
    <property type="evidence" value="ECO:0007669"/>
    <property type="project" value="UniProtKB-SubCell"/>
</dbReference>
<evidence type="ECO:0000256" key="11">
    <source>
        <dbReference type="ARBA" id="ARBA00022989"/>
    </source>
</evidence>
<keyword evidence="10 14" id="KW-0067">ATP-binding</keyword>
<dbReference type="AlphaFoldDB" id="A0A9J5ZAY1"/>
<dbReference type="PROSITE" id="PS00108">
    <property type="entry name" value="PROTEIN_KINASE_ST"/>
    <property type="match status" value="1"/>
</dbReference>